<keyword evidence="2" id="KW-1133">Transmembrane helix</keyword>
<protein>
    <recommendedName>
        <fullName evidence="5">DUF5683 domain-containing protein</fullName>
    </recommendedName>
</protein>
<organism evidence="3 4">
    <name type="scientific">Spirosoma endophyticum</name>
    <dbReference type="NCBI Taxonomy" id="662367"/>
    <lineage>
        <taxon>Bacteria</taxon>
        <taxon>Pseudomonadati</taxon>
        <taxon>Bacteroidota</taxon>
        <taxon>Cytophagia</taxon>
        <taxon>Cytophagales</taxon>
        <taxon>Cytophagaceae</taxon>
        <taxon>Spirosoma</taxon>
    </lineage>
</organism>
<feature type="transmembrane region" description="Helical" evidence="2">
    <location>
        <begin position="272"/>
        <end position="292"/>
    </location>
</feature>
<dbReference type="Proteomes" id="UP000198598">
    <property type="component" value="Unassembled WGS sequence"/>
</dbReference>
<dbReference type="AlphaFoldDB" id="A0A1I1IDR7"/>
<evidence type="ECO:0000313" key="4">
    <source>
        <dbReference type="Proteomes" id="UP000198598"/>
    </source>
</evidence>
<evidence type="ECO:0008006" key="5">
    <source>
        <dbReference type="Google" id="ProtNLM"/>
    </source>
</evidence>
<accession>A0A1I1IDR7</accession>
<evidence type="ECO:0000313" key="3">
    <source>
        <dbReference type="EMBL" id="SFC31360.1"/>
    </source>
</evidence>
<dbReference type="EMBL" id="FOLQ01000001">
    <property type="protein sequence ID" value="SFC31360.1"/>
    <property type="molecule type" value="Genomic_DNA"/>
</dbReference>
<evidence type="ECO:0000256" key="2">
    <source>
        <dbReference type="SAM" id="Phobius"/>
    </source>
</evidence>
<sequence length="325" mass="35637">MRLFLVIALGLFLVLPGWAQERVSHVQIRVIDSSQLEIRYDLLAIRPGDSIYFNVQSRLRGNLQIAPEFVRGDVGKQITSGTERRIVWDALANGYALNEEIRATVLVKTGSPITANQLTSPAPIAAAQPPVAAPKVEVAPTTPSIVTESVNEPKPVTPERSIVSVPEQTNVQPAETKPLPAREERQQKTRYVGPAWALLSAVAPGIGNIFVQTPKPKVGIRPLLTVGCYGLVVYGLMERQKSQDNYAIYSVQKNMTAGEPYYQMANMHHQRYFLATRGAIVLAAADVILTFIRGVRNTKLQKASSITVWPGLQAGQLTAVARYSF</sequence>
<feature type="region of interest" description="Disordered" evidence="1">
    <location>
        <begin position="167"/>
        <end position="186"/>
    </location>
</feature>
<dbReference type="STRING" id="662367.SAMN05216167_101851"/>
<keyword evidence="2" id="KW-0812">Transmembrane</keyword>
<name>A0A1I1IDR7_9BACT</name>
<dbReference type="OrthoDB" id="953501at2"/>
<feature type="transmembrane region" description="Helical" evidence="2">
    <location>
        <begin position="218"/>
        <end position="237"/>
    </location>
</feature>
<gene>
    <name evidence="3" type="ORF">SAMN05216167_101851</name>
</gene>
<dbReference type="RefSeq" id="WP_093823190.1">
    <property type="nucleotide sequence ID" value="NZ_FOLQ01000001.1"/>
</dbReference>
<keyword evidence="2" id="KW-0472">Membrane</keyword>
<reference evidence="3 4" key="1">
    <citation type="submission" date="2016-10" db="EMBL/GenBank/DDBJ databases">
        <authorList>
            <person name="de Groot N.N."/>
        </authorList>
    </citation>
    <scope>NUCLEOTIDE SEQUENCE [LARGE SCALE GENOMIC DNA]</scope>
    <source>
        <strain evidence="3 4">DSM 26130</strain>
    </source>
</reference>
<evidence type="ECO:0000256" key="1">
    <source>
        <dbReference type="SAM" id="MobiDB-lite"/>
    </source>
</evidence>
<proteinExistence type="predicted"/>
<feature type="transmembrane region" description="Helical" evidence="2">
    <location>
        <begin position="191"/>
        <end position="211"/>
    </location>
</feature>
<keyword evidence="4" id="KW-1185">Reference proteome</keyword>